<dbReference type="RefSeq" id="WP_145210148.1">
    <property type="nucleotide sequence ID" value="NZ_CP036269.1"/>
</dbReference>
<dbReference type="PANTHER" id="PTHR12526:SF640">
    <property type="entry name" value="COLANIC ACID BIOSYNTHESIS GLYCOSYLTRANSFERASE WCAL-RELATED"/>
    <property type="match status" value="1"/>
</dbReference>
<dbReference type="EC" id="2.4.1.250" evidence="4"/>
<keyword evidence="3 4" id="KW-0808">Transferase</keyword>
<evidence type="ECO:0000256" key="3">
    <source>
        <dbReference type="ARBA" id="ARBA00022679"/>
    </source>
</evidence>
<proteinExistence type="inferred from homology"/>
<dbReference type="KEGG" id="gaz:Pan241w_04110"/>
<sequence length="755" mass="85854">MTEQRSHIGIGPVYPGIGSWEWIGKEIGEELSKNYEIEFFTKSIPHCDLAIIVKYDFPQLMETRPPDVPVIFCPVDGYGSVRDIDRDGNWLFQCRQIIAHAESLRKYFNSYAPVEYLDHHVRFVSETLGFKPEEGPILWTGICSNLPPLVEWINRNPLPRELWILTNLEQRASAVSPIKLGFTGNQAVRIEKWTPDKHVEWAGLANCAIDIKGTDFRARHKPPTKAIECLASGLPLAMNSDSSSVRHLAKQGFQVASVDDHEYWFSDEYRERTLEFGAELRESLSRKNIGKRFKTIIDRILIGVSARQTVSQRFSVPSVNSVATLTESNGSISQPLDSDGNQKIAIVSFLYNWPSTGGGNIHTTELVQFLEQSRYEVRHFCVRYDPWQIGQIESGAPIQSQILNFAPEEWKANTIRDRIRMAVREWGPDCVLITDSWNFKPHLADAVNEFPYFLRMQALECLCPLNNLQILPGPQGIVACENNQFTNAETCFNCLVKNRSGQLHQLERQLSGVGSTEYNELLQQSFQNAEAVLVLNPTIAAQYESICDRVEVVTWGMDDSRFPWPLPADEKCPSEISESKVSIIFAGLIHEPIKGFPVLLAACEQLWKTRQDFELIVTSDPPQEQQEFVKYVGWKSQAELPRYYRHSDLCAVPTVVPDGLSRTSVEAMASGLAVIASNLGGLPFSVSDQKTGLLCQPGDVRDWTRKLNQLLDHPEQLNAYGENGRRQFEERFRWQDVIQRDYQRLFNKTNQPLFK</sequence>
<keyword evidence="2 4" id="KW-0328">Glycosyltransferase</keyword>
<keyword evidence="5" id="KW-1185">Reference proteome</keyword>
<evidence type="ECO:0000313" key="5">
    <source>
        <dbReference type="Proteomes" id="UP000317171"/>
    </source>
</evidence>
<dbReference type="Proteomes" id="UP000317171">
    <property type="component" value="Chromosome"/>
</dbReference>
<reference evidence="4 5" key="1">
    <citation type="submission" date="2019-02" db="EMBL/GenBank/DDBJ databases">
        <title>Deep-cultivation of Planctomycetes and their phenomic and genomic characterization uncovers novel biology.</title>
        <authorList>
            <person name="Wiegand S."/>
            <person name="Jogler M."/>
            <person name="Boedeker C."/>
            <person name="Pinto D."/>
            <person name="Vollmers J."/>
            <person name="Rivas-Marin E."/>
            <person name="Kohn T."/>
            <person name="Peeters S.H."/>
            <person name="Heuer A."/>
            <person name="Rast P."/>
            <person name="Oberbeckmann S."/>
            <person name="Bunk B."/>
            <person name="Jeske O."/>
            <person name="Meyerdierks A."/>
            <person name="Storesund J.E."/>
            <person name="Kallscheuer N."/>
            <person name="Luecker S."/>
            <person name="Lage O.M."/>
            <person name="Pohl T."/>
            <person name="Merkel B.J."/>
            <person name="Hornburger P."/>
            <person name="Mueller R.-W."/>
            <person name="Bruemmer F."/>
            <person name="Labrenz M."/>
            <person name="Spormann A.M."/>
            <person name="Op den Camp H."/>
            <person name="Overmann J."/>
            <person name="Amann R."/>
            <person name="Jetten M.S.M."/>
            <person name="Mascher T."/>
            <person name="Medema M.H."/>
            <person name="Devos D.P."/>
            <person name="Kaster A.-K."/>
            <person name="Ovreas L."/>
            <person name="Rohde M."/>
            <person name="Galperin M.Y."/>
            <person name="Jogler C."/>
        </authorList>
    </citation>
    <scope>NUCLEOTIDE SEQUENCE [LARGE SCALE GENOMIC DNA]</scope>
    <source>
        <strain evidence="4 5">Pan241w</strain>
    </source>
</reference>
<organism evidence="4 5">
    <name type="scientific">Gimesia alba</name>
    <dbReference type="NCBI Taxonomy" id="2527973"/>
    <lineage>
        <taxon>Bacteria</taxon>
        <taxon>Pseudomonadati</taxon>
        <taxon>Planctomycetota</taxon>
        <taxon>Planctomycetia</taxon>
        <taxon>Planctomycetales</taxon>
        <taxon>Planctomycetaceae</taxon>
        <taxon>Gimesia</taxon>
    </lineage>
</organism>
<comment type="similarity">
    <text evidence="1">Belongs to the glycosyltransferase group 1 family. Glycosyltransferase 4 subfamily.</text>
</comment>
<dbReference type="OrthoDB" id="9802525at2"/>
<evidence type="ECO:0000256" key="1">
    <source>
        <dbReference type="ARBA" id="ARBA00009481"/>
    </source>
</evidence>
<dbReference type="GO" id="GO:0102710">
    <property type="term" value="F:D-inositol-3-phosphate glycosyltransferase activity"/>
    <property type="evidence" value="ECO:0007669"/>
    <property type="project" value="UniProtKB-EC"/>
</dbReference>
<dbReference type="Pfam" id="PF13692">
    <property type="entry name" value="Glyco_trans_1_4"/>
    <property type="match status" value="1"/>
</dbReference>
<accession>A0A517R905</accession>
<evidence type="ECO:0000313" key="4">
    <source>
        <dbReference type="EMBL" id="QDT40355.1"/>
    </source>
</evidence>
<dbReference type="AlphaFoldDB" id="A0A517R905"/>
<name>A0A517R905_9PLAN</name>
<dbReference type="EMBL" id="CP036269">
    <property type="protein sequence ID" value="QDT40355.1"/>
    <property type="molecule type" value="Genomic_DNA"/>
</dbReference>
<dbReference type="Gene3D" id="3.40.50.2000">
    <property type="entry name" value="Glycogen Phosphorylase B"/>
    <property type="match status" value="2"/>
</dbReference>
<dbReference type="PANTHER" id="PTHR12526">
    <property type="entry name" value="GLYCOSYLTRANSFERASE"/>
    <property type="match status" value="1"/>
</dbReference>
<dbReference type="CDD" id="cd03801">
    <property type="entry name" value="GT4_PimA-like"/>
    <property type="match status" value="1"/>
</dbReference>
<dbReference type="SUPFAM" id="SSF53756">
    <property type="entry name" value="UDP-Glycosyltransferase/glycogen phosphorylase"/>
    <property type="match status" value="1"/>
</dbReference>
<protein>
    <submittedName>
        <fullName evidence="4">D-inositol 3-phosphate glycosyltransferase</fullName>
        <ecNumber evidence="4">2.4.1.250</ecNumber>
    </submittedName>
</protein>
<gene>
    <name evidence="4" type="primary">mshA_1</name>
    <name evidence="4" type="ORF">Pan241w_04110</name>
</gene>
<evidence type="ECO:0000256" key="2">
    <source>
        <dbReference type="ARBA" id="ARBA00022676"/>
    </source>
</evidence>